<dbReference type="InterPro" id="IPR024046">
    <property type="entry name" value="Flagellar_assmbl_FliW_dom_sf"/>
</dbReference>
<dbReference type="GO" id="GO:0006417">
    <property type="term" value="P:regulation of translation"/>
    <property type="evidence" value="ECO:0007669"/>
    <property type="project" value="UniProtKB-KW"/>
</dbReference>
<keyword evidence="6" id="KW-1185">Reference proteome</keyword>
<evidence type="ECO:0000256" key="4">
    <source>
        <dbReference type="HAMAP-Rule" id="MF_01185"/>
    </source>
</evidence>
<evidence type="ECO:0000256" key="1">
    <source>
        <dbReference type="ARBA" id="ARBA00022490"/>
    </source>
</evidence>
<protein>
    <recommendedName>
        <fullName evidence="4">Flagellar assembly factor FliW</fullName>
    </recommendedName>
</protein>
<keyword evidence="4" id="KW-0143">Chaperone</keyword>
<evidence type="ECO:0000313" key="5">
    <source>
        <dbReference type="EMBL" id="SOH03142.1"/>
    </source>
</evidence>
<dbReference type="Pfam" id="PF02623">
    <property type="entry name" value="FliW"/>
    <property type="match status" value="1"/>
</dbReference>
<proteinExistence type="inferred from homology"/>
<dbReference type="RefSeq" id="WP_099324022.1">
    <property type="nucleotide sequence ID" value="NZ_LT934425.1"/>
</dbReference>
<dbReference type="HAMAP" id="MF_01185">
    <property type="entry name" value="FliW"/>
    <property type="match status" value="1"/>
</dbReference>
<dbReference type="GO" id="GO:0005737">
    <property type="term" value="C:cytoplasm"/>
    <property type="evidence" value="ECO:0007669"/>
    <property type="project" value="UniProtKB-SubCell"/>
</dbReference>
<evidence type="ECO:0000256" key="3">
    <source>
        <dbReference type="ARBA" id="ARBA00022845"/>
    </source>
</evidence>
<dbReference type="PANTHER" id="PTHR39190:SF1">
    <property type="entry name" value="FLAGELLAR ASSEMBLY FACTOR FLIW"/>
    <property type="match status" value="1"/>
</dbReference>
<name>A0A2C9CBQ4_KUEST</name>
<dbReference type="GO" id="GO:0044780">
    <property type="term" value="P:bacterial-type flagellum assembly"/>
    <property type="evidence" value="ECO:0007669"/>
    <property type="project" value="UniProtKB-UniRule"/>
</dbReference>
<keyword evidence="2 4" id="KW-1005">Bacterial flagellum biogenesis</keyword>
<gene>
    <name evidence="4" type="primary">fliW</name>
    <name evidence="5" type="ORF">KSMBR1_0628</name>
</gene>
<evidence type="ECO:0000256" key="2">
    <source>
        <dbReference type="ARBA" id="ARBA00022795"/>
    </source>
</evidence>
<dbReference type="AlphaFoldDB" id="A0A2C9CBQ4"/>
<dbReference type="InterPro" id="IPR003775">
    <property type="entry name" value="Flagellar_assembly_factor_FliW"/>
</dbReference>
<accession>A0A2C9CBQ4</accession>
<organism evidence="5 6">
    <name type="scientific">Kuenenia stuttgartiensis</name>
    <dbReference type="NCBI Taxonomy" id="174633"/>
    <lineage>
        <taxon>Bacteria</taxon>
        <taxon>Pseudomonadati</taxon>
        <taxon>Planctomycetota</taxon>
        <taxon>Candidatus Brocadiia</taxon>
        <taxon>Candidatus Brocadiales</taxon>
        <taxon>Candidatus Brocadiaceae</taxon>
        <taxon>Candidatus Kuenenia</taxon>
    </lineage>
</organism>
<sequence length="149" mass="17010">MEQKKMETLKTEKLGELGYNKEDIIRFEDGIVGYEELKQFILVNFPDCRPFEWLVSVDNPLVALPVINPVPLFTDYDPLKKIDDVSALEMGNKEKVEIFCIVNIGDDASNVTINLKGPILVNMINNKGKQFVLTDDYYALHYPLVQKNA</sequence>
<evidence type="ECO:0000313" key="6">
    <source>
        <dbReference type="Proteomes" id="UP000221734"/>
    </source>
</evidence>
<comment type="similarity">
    <text evidence="4">Belongs to the FliW family.</text>
</comment>
<keyword evidence="3 4" id="KW-0810">Translation regulation</keyword>
<reference evidence="6" key="1">
    <citation type="submission" date="2017-10" db="EMBL/GenBank/DDBJ databases">
        <authorList>
            <person name="Frank J."/>
        </authorList>
    </citation>
    <scope>NUCLEOTIDE SEQUENCE [LARGE SCALE GENOMIC DNA]</scope>
</reference>
<dbReference type="PANTHER" id="PTHR39190">
    <property type="entry name" value="FLAGELLAR ASSEMBLY FACTOR FLIW"/>
    <property type="match status" value="1"/>
</dbReference>
<dbReference type="SUPFAM" id="SSF141457">
    <property type="entry name" value="BH3618-like"/>
    <property type="match status" value="1"/>
</dbReference>
<dbReference type="EMBL" id="LT934425">
    <property type="protein sequence ID" value="SOH03142.1"/>
    <property type="molecule type" value="Genomic_DNA"/>
</dbReference>
<keyword evidence="1 4" id="KW-0963">Cytoplasm</keyword>
<dbReference type="KEGG" id="kst:KSMBR1_0628"/>
<dbReference type="Proteomes" id="UP000221734">
    <property type="component" value="Chromosome Kuenenia_stuttgartiensis_MBR1"/>
</dbReference>
<comment type="subunit">
    <text evidence="4">Interacts with translational regulator CsrA and flagellin(s).</text>
</comment>
<comment type="subcellular location">
    <subcellularLocation>
        <location evidence="4">Cytoplasm</location>
    </subcellularLocation>
</comment>
<dbReference type="OrthoDB" id="9801235at2"/>
<dbReference type="Gene3D" id="2.30.290.10">
    <property type="entry name" value="BH3618-like"/>
    <property type="match status" value="1"/>
</dbReference>
<comment type="function">
    <text evidence="4">Acts as an anti-CsrA protein, binds CsrA and prevents it from repressing translation of its target genes, one of which is flagellin. Binds to flagellin and participates in the assembly of the flagellum.</text>
</comment>